<dbReference type="InterPro" id="IPR000719">
    <property type="entry name" value="Prot_kinase_dom"/>
</dbReference>
<keyword evidence="2" id="KW-0723">Serine/threonine-protein kinase</keyword>
<evidence type="ECO:0000313" key="12">
    <source>
        <dbReference type="EMBL" id="CAH1397575.1"/>
    </source>
</evidence>
<protein>
    <recommendedName>
        <fullName evidence="1">non-specific serine/threonine protein kinase</fullName>
        <ecNumber evidence="1">2.7.11.1</ecNumber>
    </recommendedName>
    <alternativeName>
        <fullName evidence="9">Heme-regulated eukaryotic initiation factor eIF-2-alpha kinase</fullName>
    </alternativeName>
</protein>
<evidence type="ECO:0000256" key="5">
    <source>
        <dbReference type="ARBA" id="ARBA00022741"/>
    </source>
</evidence>
<accession>A0A9P0H8L6</accession>
<dbReference type="InterPro" id="IPR054521">
    <property type="entry name" value="HRI2_3H"/>
</dbReference>
<dbReference type="InterPro" id="IPR011009">
    <property type="entry name" value="Kinase-like_dom_sf"/>
</dbReference>
<feature type="coiled-coil region" evidence="10">
    <location>
        <begin position="477"/>
        <end position="511"/>
    </location>
</feature>
<dbReference type="Gene3D" id="3.30.200.20">
    <property type="entry name" value="Phosphorylase Kinase, domain 1"/>
    <property type="match status" value="1"/>
</dbReference>
<evidence type="ECO:0000256" key="6">
    <source>
        <dbReference type="ARBA" id="ARBA00022777"/>
    </source>
</evidence>
<dbReference type="GO" id="GO:0005737">
    <property type="term" value="C:cytoplasm"/>
    <property type="evidence" value="ECO:0007669"/>
    <property type="project" value="TreeGrafter"/>
</dbReference>
<evidence type="ECO:0000256" key="9">
    <source>
        <dbReference type="ARBA" id="ARBA00042914"/>
    </source>
</evidence>
<dbReference type="PANTHER" id="PTHR11042:SF187">
    <property type="entry name" value="EUKARYOTIC TRANSLATION INITIATION FACTOR 2-ALPHA KINASE 2"/>
    <property type="match status" value="1"/>
</dbReference>
<dbReference type="Pfam" id="PF22949">
    <property type="entry name" value="HRI2_3H"/>
    <property type="match status" value="1"/>
</dbReference>
<dbReference type="OrthoDB" id="1405469at2759"/>
<dbReference type="Gene3D" id="1.10.510.10">
    <property type="entry name" value="Transferase(Phosphotransferase) domain 1"/>
    <property type="match status" value="1"/>
</dbReference>
<evidence type="ECO:0000313" key="13">
    <source>
        <dbReference type="Proteomes" id="UP001152798"/>
    </source>
</evidence>
<dbReference type="AlphaFoldDB" id="A0A9P0H8L6"/>
<dbReference type="PROSITE" id="PS50011">
    <property type="entry name" value="PROTEIN_KINASE_DOM"/>
    <property type="match status" value="1"/>
</dbReference>
<keyword evidence="10" id="KW-0175">Coiled coil</keyword>
<dbReference type="PANTHER" id="PTHR11042">
    <property type="entry name" value="EUKARYOTIC TRANSLATION INITIATION FACTOR 2-ALPHA KINASE EIF2-ALPHA KINASE -RELATED"/>
    <property type="match status" value="1"/>
</dbReference>
<feature type="domain" description="Protein kinase" evidence="11">
    <location>
        <begin position="142"/>
        <end position="477"/>
    </location>
</feature>
<evidence type="ECO:0000259" key="11">
    <source>
        <dbReference type="PROSITE" id="PS50011"/>
    </source>
</evidence>
<evidence type="ECO:0000256" key="7">
    <source>
        <dbReference type="ARBA" id="ARBA00022840"/>
    </source>
</evidence>
<dbReference type="InterPro" id="IPR050339">
    <property type="entry name" value="CC_SR_Kinase"/>
</dbReference>
<keyword evidence="3" id="KW-0597">Phosphoprotein</keyword>
<proteinExistence type="inferred from homology"/>
<comment type="similarity">
    <text evidence="8">Belongs to the protein kinase superfamily. Ser/Thr protein kinase family. GCN2 subfamily.</text>
</comment>
<name>A0A9P0H8L6_NEZVI</name>
<dbReference type="SUPFAM" id="SSF56112">
    <property type="entry name" value="Protein kinase-like (PK-like)"/>
    <property type="match status" value="1"/>
</dbReference>
<evidence type="ECO:0000256" key="8">
    <source>
        <dbReference type="ARBA" id="ARBA00037982"/>
    </source>
</evidence>
<evidence type="ECO:0000256" key="1">
    <source>
        <dbReference type="ARBA" id="ARBA00012513"/>
    </source>
</evidence>
<dbReference type="InterPro" id="IPR008271">
    <property type="entry name" value="Ser/Thr_kinase_AS"/>
</dbReference>
<evidence type="ECO:0000256" key="4">
    <source>
        <dbReference type="ARBA" id="ARBA00022679"/>
    </source>
</evidence>
<keyword evidence="6" id="KW-0418">Kinase</keyword>
<evidence type="ECO:0000256" key="3">
    <source>
        <dbReference type="ARBA" id="ARBA00022553"/>
    </source>
</evidence>
<dbReference type="Pfam" id="PF00069">
    <property type="entry name" value="Pkinase"/>
    <property type="match status" value="2"/>
</dbReference>
<keyword evidence="7" id="KW-0067">ATP-binding</keyword>
<sequence>MLSEESEFSSLKTVSSFDKGDDSTLAVRVDSDELQKFSPSSLLVESLIEQLCKLVEKNPKKRRKLYLDVCEKLHQMNLIDENYEKEEFAFMRSYYQKALYHFLTTAKTTSVDTKAAILSAVPDKLNIPAKGVIEWSRYSTEFEELDYIAKGGFGHVYKVQHKLDGGFYAVKKIFLRYYNVPDFLQNLKEVKMLAKFNHPNIVAYKAAWLEPFKKKKKLIPAIEMSMSSEESMKEDSLEVVFESSVSSKIEEIGDEVCKFSSNVDLMYRCKYDYEDKNAVTEWAVLYIQMQLCQQTLRQWLDIRNVDSPEIDINQCVEIFRQIVKGVEYIHSQGIVHHDLKPSNVFVSHDLKQIQVGDFGLACNLITHHQPNISVVETHQPGQLGTKLYAAPEQLNGYCHPKSDVYSLGIIFFELLQPFSTAMERSKVIGQLKSGNIPSDLVSSFPIQANIISQAISKSIKRRPSSSELLAVLDESQISDTQRVLAEQTETIMKLKRESIAKDEEIASLRAQLKELALQRTAV</sequence>
<keyword evidence="4" id="KW-0808">Transferase</keyword>
<reference evidence="12" key="1">
    <citation type="submission" date="2022-01" db="EMBL/GenBank/DDBJ databases">
        <authorList>
            <person name="King R."/>
        </authorList>
    </citation>
    <scope>NUCLEOTIDE SEQUENCE</scope>
</reference>
<dbReference type="SMART" id="SM00220">
    <property type="entry name" value="S_TKc"/>
    <property type="match status" value="1"/>
</dbReference>
<dbReference type="EMBL" id="OV725079">
    <property type="protein sequence ID" value="CAH1397575.1"/>
    <property type="molecule type" value="Genomic_DNA"/>
</dbReference>
<dbReference type="PROSITE" id="PS00108">
    <property type="entry name" value="PROTEIN_KINASE_ST"/>
    <property type="match status" value="1"/>
</dbReference>
<dbReference type="Proteomes" id="UP001152798">
    <property type="component" value="Chromosome 3"/>
</dbReference>
<keyword evidence="13" id="KW-1185">Reference proteome</keyword>
<dbReference type="GO" id="GO:0005634">
    <property type="term" value="C:nucleus"/>
    <property type="evidence" value="ECO:0007669"/>
    <property type="project" value="TreeGrafter"/>
</dbReference>
<evidence type="ECO:0000256" key="2">
    <source>
        <dbReference type="ARBA" id="ARBA00022527"/>
    </source>
</evidence>
<dbReference type="EC" id="2.7.11.1" evidence="1"/>
<evidence type="ECO:0000256" key="10">
    <source>
        <dbReference type="SAM" id="Coils"/>
    </source>
</evidence>
<dbReference type="GO" id="GO:0004694">
    <property type="term" value="F:eukaryotic translation initiation factor 2alpha kinase activity"/>
    <property type="evidence" value="ECO:0007669"/>
    <property type="project" value="TreeGrafter"/>
</dbReference>
<gene>
    <name evidence="12" type="ORF">NEZAVI_LOCUS7374</name>
</gene>
<organism evidence="12 13">
    <name type="scientific">Nezara viridula</name>
    <name type="common">Southern green stink bug</name>
    <name type="synonym">Cimex viridulus</name>
    <dbReference type="NCBI Taxonomy" id="85310"/>
    <lineage>
        <taxon>Eukaryota</taxon>
        <taxon>Metazoa</taxon>
        <taxon>Ecdysozoa</taxon>
        <taxon>Arthropoda</taxon>
        <taxon>Hexapoda</taxon>
        <taxon>Insecta</taxon>
        <taxon>Pterygota</taxon>
        <taxon>Neoptera</taxon>
        <taxon>Paraneoptera</taxon>
        <taxon>Hemiptera</taxon>
        <taxon>Heteroptera</taxon>
        <taxon>Panheteroptera</taxon>
        <taxon>Pentatomomorpha</taxon>
        <taxon>Pentatomoidea</taxon>
        <taxon>Pentatomidae</taxon>
        <taxon>Pentatominae</taxon>
        <taxon>Nezara</taxon>
    </lineage>
</organism>
<keyword evidence="5" id="KW-0547">Nucleotide-binding</keyword>
<dbReference type="GO" id="GO:0005524">
    <property type="term" value="F:ATP binding"/>
    <property type="evidence" value="ECO:0007669"/>
    <property type="project" value="UniProtKB-KW"/>
</dbReference>